<accession>A0ABR6WLW5</accession>
<name>A0ABR6WLW5_9FIRM</name>
<comment type="subcellular location">
    <subcellularLocation>
        <location evidence="1">Membrane</location>
        <topology evidence="1">Multi-pass membrane protein</topology>
    </subcellularLocation>
</comment>
<evidence type="ECO:0000313" key="5">
    <source>
        <dbReference type="EMBL" id="MBC3797359.1"/>
    </source>
</evidence>
<sequence>MNPILFIIPVGADIVGPKRRGGQLTFGLEINVGGRSWIAPTNQCVSIIENLGHLGVPIPKRLRQIVAELGEAEKIDGRESLQVSLLKMINIAITRLIC</sequence>
<organism evidence="5 6">
    <name type="scientific">Acetobacterium tundrae</name>
    <dbReference type="NCBI Taxonomy" id="132932"/>
    <lineage>
        <taxon>Bacteria</taxon>
        <taxon>Bacillati</taxon>
        <taxon>Bacillota</taxon>
        <taxon>Clostridia</taxon>
        <taxon>Eubacteriales</taxon>
        <taxon>Eubacteriaceae</taxon>
        <taxon>Acetobacterium</taxon>
    </lineage>
</organism>
<dbReference type="EMBL" id="WJBB01000010">
    <property type="protein sequence ID" value="MBC3797359.1"/>
    <property type="molecule type" value="Genomic_DNA"/>
</dbReference>
<comment type="caution">
    <text evidence="5">The sequence shown here is derived from an EMBL/GenBank/DDBJ whole genome shotgun (WGS) entry which is preliminary data.</text>
</comment>
<keyword evidence="2" id="KW-0812">Transmembrane</keyword>
<evidence type="ECO:0000256" key="2">
    <source>
        <dbReference type="ARBA" id="ARBA00022692"/>
    </source>
</evidence>
<evidence type="ECO:0000313" key="6">
    <source>
        <dbReference type="Proteomes" id="UP000653358"/>
    </source>
</evidence>
<keyword evidence="6" id="KW-1185">Reference proteome</keyword>
<dbReference type="InterPro" id="IPR006480">
    <property type="entry name" value="Phage_holin_4_1"/>
</dbReference>
<evidence type="ECO:0000256" key="4">
    <source>
        <dbReference type="ARBA" id="ARBA00023136"/>
    </source>
</evidence>
<dbReference type="Proteomes" id="UP000653358">
    <property type="component" value="Unassembled WGS sequence"/>
</dbReference>
<gene>
    <name evidence="5" type="ORF">GH807_09885</name>
</gene>
<dbReference type="Pfam" id="PF05105">
    <property type="entry name" value="Phage_holin_4_1"/>
    <property type="match status" value="1"/>
</dbReference>
<keyword evidence="3" id="KW-1133">Transmembrane helix</keyword>
<reference evidence="5 6" key="1">
    <citation type="journal article" date="2020" name="mSystems">
        <title>Defining Genomic and Predicted Metabolic Features of the Acetobacterium Genus.</title>
        <authorList>
            <person name="Ross D.E."/>
            <person name="Marshall C.W."/>
            <person name="Gulliver D."/>
            <person name="May H.D."/>
            <person name="Norman R.S."/>
        </authorList>
    </citation>
    <scope>NUCLEOTIDE SEQUENCE [LARGE SCALE GENOMIC DNA]</scope>
    <source>
        <strain evidence="5 6">DSM 9173</strain>
    </source>
</reference>
<evidence type="ECO:0000256" key="3">
    <source>
        <dbReference type="ARBA" id="ARBA00022989"/>
    </source>
</evidence>
<proteinExistence type="predicted"/>
<keyword evidence="4" id="KW-0472">Membrane</keyword>
<evidence type="ECO:0000256" key="1">
    <source>
        <dbReference type="ARBA" id="ARBA00004141"/>
    </source>
</evidence>
<protein>
    <submittedName>
        <fullName evidence="5">Uncharacterized protein</fullName>
    </submittedName>
</protein>